<evidence type="ECO:0000256" key="1">
    <source>
        <dbReference type="PROSITE-ProRule" id="PRU00285"/>
    </source>
</evidence>
<organism evidence="6 7">
    <name type="scientific">Naegleria lovaniensis</name>
    <name type="common">Amoeba</name>
    <dbReference type="NCBI Taxonomy" id="51637"/>
    <lineage>
        <taxon>Eukaryota</taxon>
        <taxon>Discoba</taxon>
        <taxon>Heterolobosea</taxon>
        <taxon>Tetramitia</taxon>
        <taxon>Eutetramitia</taxon>
        <taxon>Vahlkampfiidae</taxon>
        <taxon>Naegleria</taxon>
    </lineage>
</organism>
<dbReference type="InterPro" id="IPR008978">
    <property type="entry name" value="HSP20-like_chaperone"/>
</dbReference>
<reference evidence="6 7" key="1">
    <citation type="journal article" date="2018" name="BMC Genomics">
        <title>The genome of Naegleria lovaniensis, the basis for a comparative approach to unravel pathogenicity factors of the human pathogenic amoeba N. fowleri.</title>
        <authorList>
            <person name="Liechti N."/>
            <person name="Schurch N."/>
            <person name="Bruggmann R."/>
            <person name="Wittwer M."/>
        </authorList>
    </citation>
    <scope>NUCLEOTIDE SEQUENCE [LARGE SCALE GENOMIC DNA]</scope>
    <source>
        <strain evidence="6 7">ATCC 30569</strain>
    </source>
</reference>
<keyword evidence="4" id="KW-0732">Signal</keyword>
<evidence type="ECO:0000256" key="4">
    <source>
        <dbReference type="SAM" id="SignalP"/>
    </source>
</evidence>
<dbReference type="InterPro" id="IPR002068">
    <property type="entry name" value="A-crystallin/Hsp20_dom"/>
</dbReference>
<feature type="region of interest" description="Disordered" evidence="3">
    <location>
        <begin position="175"/>
        <end position="207"/>
    </location>
</feature>
<evidence type="ECO:0000256" key="3">
    <source>
        <dbReference type="SAM" id="MobiDB-lite"/>
    </source>
</evidence>
<feature type="compositionally biased region" description="Basic and acidic residues" evidence="3">
    <location>
        <begin position="187"/>
        <end position="197"/>
    </location>
</feature>
<keyword evidence="7" id="KW-1185">Reference proteome</keyword>
<evidence type="ECO:0000256" key="2">
    <source>
        <dbReference type="RuleBase" id="RU003616"/>
    </source>
</evidence>
<comment type="caution">
    <text evidence="6">The sequence shown here is derived from an EMBL/GenBank/DDBJ whole genome shotgun (WGS) entry which is preliminary data.</text>
</comment>
<dbReference type="AlphaFoldDB" id="A0AA88GRP6"/>
<dbReference type="EMBL" id="PYSW02000022">
    <property type="protein sequence ID" value="KAG2382918.1"/>
    <property type="molecule type" value="Genomic_DNA"/>
</dbReference>
<name>A0AA88GRP6_NAELO</name>
<evidence type="ECO:0000313" key="6">
    <source>
        <dbReference type="EMBL" id="KAG2382918.1"/>
    </source>
</evidence>
<feature type="domain" description="SHSP" evidence="5">
    <location>
        <begin position="197"/>
        <end position="310"/>
    </location>
</feature>
<dbReference type="Pfam" id="PF00011">
    <property type="entry name" value="HSP20"/>
    <property type="match status" value="1"/>
</dbReference>
<gene>
    <name evidence="6" type="ORF">C9374_004885</name>
</gene>
<accession>A0AA88GRP6</accession>
<dbReference type="PROSITE" id="PS01031">
    <property type="entry name" value="SHSP"/>
    <property type="match status" value="1"/>
</dbReference>
<dbReference type="Proteomes" id="UP000816034">
    <property type="component" value="Unassembled WGS sequence"/>
</dbReference>
<feature type="compositionally biased region" description="Polar residues" evidence="3">
    <location>
        <begin position="70"/>
        <end position="79"/>
    </location>
</feature>
<dbReference type="GeneID" id="68097340"/>
<proteinExistence type="inferred from homology"/>
<dbReference type="RefSeq" id="XP_044548597.1">
    <property type="nucleotide sequence ID" value="XM_044694573.1"/>
</dbReference>
<feature type="compositionally biased region" description="Low complexity" evidence="3">
    <location>
        <begin position="55"/>
        <end position="69"/>
    </location>
</feature>
<evidence type="ECO:0000259" key="5">
    <source>
        <dbReference type="PROSITE" id="PS01031"/>
    </source>
</evidence>
<feature type="signal peptide" evidence="4">
    <location>
        <begin position="1"/>
        <end position="33"/>
    </location>
</feature>
<dbReference type="SUPFAM" id="SSF49764">
    <property type="entry name" value="HSP20-like chaperones"/>
    <property type="match status" value="1"/>
</dbReference>
<dbReference type="Gene3D" id="2.60.40.790">
    <property type="match status" value="1"/>
</dbReference>
<comment type="similarity">
    <text evidence="1 2">Belongs to the small heat shock protein (HSP20) family.</text>
</comment>
<sequence>MLNMYSSRTLKITILLLVLICGFALLCAHQVKALEEEITVEKEGQQPTSDTKASTTPTQTNPNNQDNTPAKNPTDTNSVDLDRNELRSLLKQLRKYQFGNDWFEDHDSLFPSSFFGNRLWNRMFENDDDDWFSHSFRNMRRRMNNMMKRHLLPSIFDDHQWWEDWSNTINSLRKPELESTPTNDNQSSKDKQVEVRKSRGPITSLVKTSSSDEGKVVCVSVENIPRDVFDKKDIEVKVQENALGDMIIIRGEKKTENGHYEFSKSYRFPRGSVDIDKVKAVFTDDGNLSVTLPRLDSPPQKESVRSIAIE</sequence>
<feature type="region of interest" description="Disordered" evidence="3">
    <location>
        <begin position="40"/>
        <end position="81"/>
    </location>
</feature>
<evidence type="ECO:0000313" key="7">
    <source>
        <dbReference type="Proteomes" id="UP000816034"/>
    </source>
</evidence>
<protein>
    <recommendedName>
        <fullName evidence="5">SHSP domain-containing protein</fullName>
    </recommendedName>
</protein>
<feature type="chain" id="PRO_5041692896" description="SHSP domain-containing protein" evidence="4">
    <location>
        <begin position="34"/>
        <end position="310"/>
    </location>
</feature>
<dbReference type="CDD" id="cd06464">
    <property type="entry name" value="ACD_sHsps-like"/>
    <property type="match status" value="1"/>
</dbReference>
<feature type="compositionally biased region" description="Polar residues" evidence="3">
    <location>
        <begin position="45"/>
        <end position="54"/>
    </location>
</feature>